<organism evidence="1 2">
    <name type="scientific">Sporomusa silvacetica DSM 10669</name>
    <dbReference type="NCBI Taxonomy" id="1123289"/>
    <lineage>
        <taxon>Bacteria</taxon>
        <taxon>Bacillati</taxon>
        <taxon>Bacillota</taxon>
        <taxon>Negativicutes</taxon>
        <taxon>Selenomonadales</taxon>
        <taxon>Sporomusaceae</taxon>
        <taxon>Sporomusa</taxon>
    </lineage>
</organism>
<name>A0ABZ3IV90_9FIRM</name>
<evidence type="ECO:0000313" key="2">
    <source>
        <dbReference type="Proteomes" id="UP000216752"/>
    </source>
</evidence>
<sequence length="115" mass="13378">MQAINFTLPESYNALQARNTVCTIRYGDITERYSEGQVINITFGDTYKKKKKVFTAYIDKVLVKPIRLLTGRELNGENHKLNTNEEFLAWYRSTFKKPMNRSDVVTVIYFSEIIG</sequence>
<evidence type="ECO:0008006" key="3">
    <source>
        <dbReference type="Google" id="ProtNLM"/>
    </source>
</evidence>
<reference evidence="1" key="1">
    <citation type="submission" date="2024-05" db="EMBL/GenBank/DDBJ databases">
        <title>Isolation and characterization of Sporomusa carbonis sp. nov., a carboxydotrophic hydrogenogen in the genus of Sporomusa isolated from a charcoal burning pile.</title>
        <authorList>
            <person name="Boeer T."/>
            <person name="Rosenbaum F."/>
            <person name="Eysell L."/>
            <person name="Mueller V."/>
            <person name="Daniel R."/>
            <person name="Poehlein A."/>
        </authorList>
    </citation>
    <scope>NUCLEOTIDE SEQUENCE [LARGE SCALE GENOMIC DNA]</scope>
    <source>
        <strain evidence="1">DSM 10669</strain>
    </source>
</reference>
<keyword evidence="2" id="KW-1185">Reference proteome</keyword>
<evidence type="ECO:0000313" key="1">
    <source>
        <dbReference type="EMBL" id="XFO69480.1"/>
    </source>
</evidence>
<accession>A0ABZ3IV90</accession>
<protein>
    <recommendedName>
        <fullName evidence="3">ASCH domain-containing protein</fullName>
    </recommendedName>
</protein>
<dbReference type="EMBL" id="CP155573">
    <property type="protein sequence ID" value="XFO69480.1"/>
    <property type="molecule type" value="Genomic_DNA"/>
</dbReference>
<proteinExistence type="predicted"/>
<dbReference type="RefSeq" id="WP_094606532.1">
    <property type="nucleotide sequence ID" value="NZ_CP155573.1"/>
</dbReference>
<dbReference type="Proteomes" id="UP000216752">
    <property type="component" value="Chromosome"/>
</dbReference>
<gene>
    <name evidence="1" type="ORF">SPSIL_057140</name>
</gene>